<dbReference type="AlphaFoldDB" id="A0AAD2HGD5"/>
<feature type="domain" description="C2H2-type" evidence="1">
    <location>
        <begin position="38"/>
        <end position="61"/>
    </location>
</feature>
<accession>A0AAD2HGD5</accession>
<evidence type="ECO:0000259" key="1">
    <source>
        <dbReference type="PROSITE" id="PS00028"/>
    </source>
</evidence>
<reference evidence="2" key="1">
    <citation type="submission" date="2023-11" db="EMBL/GenBank/DDBJ databases">
        <authorList>
            <person name="De Vega J J."/>
            <person name="De Vega J J."/>
        </authorList>
    </citation>
    <scope>NUCLEOTIDE SEQUENCE</scope>
</reference>
<dbReference type="InterPro" id="IPR013087">
    <property type="entry name" value="Znf_C2H2_type"/>
</dbReference>
<keyword evidence="3" id="KW-1185">Reference proteome</keyword>
<organism evidence="2 3">
    <name type="scientific">Mycena citricolor</name>
    <dbReference type="NCBI Taxonomy" id="2018698"/>
    <lineage>
        <taxon>Eukaryota</taxon>
        <taxon>Fungi</taxon>
        <taxon>Dikarya</taxon>
        <taxon>Basidiomycota</taxon>
        <taxon>Agaricomycotina</taxon>
        <taxon>Agaricomycetes</taxon>
        <taxon>Agaricomycetidae</taxon>
        <taxon>Agaricales</taxon>
        <taxon>Marasmiineae</taxon>
        <taxon>Mycenaceae</taxon>
        <taxon>Mycena</taxon>
    </lineage>
</organism>
<name>A0AAD2HGD5_9AGAR</name>
<sequence>MYAEPTTSHESTDFYAVYNPWGSSHGRYLPSPPEVHVCGLPGCTMSFDLASDLAEHQDEYHRIVDVDEKRLWRDTLTLCGESTPSRTHD</sequence>
<evidence type="ECO:0000313" key="2">
    <source>
        <dbReference type="EMBL" id="CAK5274413.1"/>
    </source>
</evidence>
<protein>
    <recommendedName>
        <fullName evidence="1">C2H2-type domain-containing protein</fullName>
    </recommendedName>
</protein>
<evidence type="ECO:0000313" key="3">
    <source>
        <dbReference type="Proteomes" id="UP001295794"/>
    </source>
</evidence>
<comment type="caution">
    <text evidence="2">The sequence shown here is derived from an EMBL/GenBank/DDBJ whole genome shotgun (WGS) entry which is preliminary data.</text>
</comment>
<dbReference type="Proteomes" id="UP001295794">
    <property type="component" value="Unassembled WGS sequence"/>
</dbReference>
<proteinExistence type="predicted"/>
<dbReference type="EMBL" id="CAVNYO010000402">
    <property type="protein sequence ID" value="CAK5274413.1"/>
    <property type="molecule type" value="Genomic_DNA"/>
</dbReference>
<gene>
    <name evidence="2" type="ORF">MYCIT1_LOCUS21610</name>
</gene>
<dbReference type="PROSITE" id="PS00028">
    <property type="entry name" value="ZINC_FINGER_C2H2_1"/>
    <property type="match status" value="1"/>
</dbReference>